<evidence type="ECO:0000256" key="3">
    <source>
        <dbReference type="RuleBase" id="RU000363"/>
    </source>
</evidence>
<dbReference type="InterPro" id="IPR036291">
    <property type="entry name" value="NAD(P)-bd_dom_sf"/>
</dbReference>
<evidence type="ECO:0000313" key="4">
    <source>
        <dbReference type="EMBL" id="BBZ78682.1"/>
    </source>
</evidence>
<evidence type="ECO:0000313" key="5">
    <source>
        <dbReference type="Proteomes" id="UP000467249"/>
    </source>
</evidence>
<proteinExistence type="inferred from homology"/>
<dbReference type="AlphaFoldDB" id="A0A6N4WFI3"/>
<dbReference type="PANTHER" id="PTHR44196:SF1">
    <property type="entry name" value="DEHYDROGENASE_REDUCTASE SDR FAMILY MEMBER 7B"/>
    <property type="match status" value="1"/>
</dbReference>
<comment type="similarity">
    <text evidence="1 3">Belongs to the short-chain dehydrogenases/reductases (SDR) family.</text>
</comment>
<dbReference type="PRINTS" id="PR00081">
    <property type="entry name" value="GDHRDH"/>
</dbReference>
<organism evidence="4 5">
    <name type="scientific">Mycolicibacterium anyangense</name>
    <dbReference type="NCBI Taxonomy" id="1431246"/>
    <lineage>
        <taxon>Bacteria</taxon>
        <taxon>Bacillati</taxon>
        <taxon>Actinomycetota</taxon>
        <taxon>Actinomycetes</taxon>
        <taxon>Mycobacteriales</taxon>
        <taxon>Mycobacteriaceae</taxon>
        <taxon>Mycolicibacterium</taxon>
    </lineage>
</organism>
<dbReference type="InterPro" id="IPR020904">
    <property type="entry name" value="Sc_DH/Rdtase_CS"/>
</dbReference>
<dbReference type="CDD" id="cd05233">
    <property type="entry name" value="SDR_c"/>
    <property type="match status" value="1"/>
</dbReference>
<dbReference type="PRINTS" id="PR00080">
    <property type="entry name" value="SDRFAMILY"/>
</dbReference>
<dbReference type="GO" id="GO:0016020">
    <property type="term" value="C:membrane"/>
    <property type="evidence" value="ECO:0007669"/>
    <property type="project" value="TreeGrafter"/>
</dbReference>
<accession>A0A6N4WFI3</accession>
<reference evidence="4 5" key="1">
    <citation type="journal article" date="2019" name="Emerg. Microbes Infect.">
        <title>Comprehensive subspecies identification of 175 nontuberculous mycobacteria species based on 7547 genomic profiles.</title>
        <authorList>
            <person name="Matsumoto Y."/>
            <person name="Kinjo T."/>
            <person name="Motooka D."/>
            <person name="Nabeya D."/>
            <person name="Jung N."/>
            <person name="Uechi K."/>
            <person name="Horii T."/>
            <person name="Iida T."/>
            <person name="Fujita J."/>
            <person name="Nakamura S."/>
        </authorList>
    </citation>
    <scope>NUCLEOTIDE SEQUENCE [LARGE SCALE GENOMIC DNA]</scope>
    <source>
        <strain evidence="4 5">JCM 30275</strain>
    </source>
</reference>
<keyword evidence="5" id="KW-1185">Reference proteome</keyword>
<protein>
    <submittedName>
        <fullName evidence="4">Short-chain dehydrogenase</fullName>
    </submittedName>
</protein>
<dbReference type="RefSeq" id="WP_163805797.1">
    <property type="nucleotide sequence ID" value="NZ_AP022620.1"/>
</dbReference>
<dbReference type="KEGG" id="many:MANY_40190"/>
<evidence type="ECO:0000256" key="1">
    <source>
        <dbReference type="ARBA" id="ARBA00006484"/>
    </source>
</evidence>
<dbReference type="PROSITE" id="PS00061">
    <property type="entry name" value="ADH_SHORT"/>
    <property type="match status" value="1"/>
</dbReference>
<keyword evidence="2" id="KW-0560">Oxidoreductase</keyword>
<dbReference type="NCBIfam" id="NF004526">
    <property type="entry name" value="PRK05872.1"/>
    <property type="match status" value="1"/>
</dbReference>
<dbReference type="SUPFAM" id="SSF51735">
    <property type="entry name" value="NAD(P)-binding Rossmann-fold domains"/>
    <property type="match status" value="1"/>
</dbReference>
<dbReference type="Pfam" id="PF00106">
    <property type="entry name" value="adh_short"/>
    <property type="match status" value="1"/>
</dbReference>
<name>A0A6N4WFI3_9MYCO</name>
<dbReference type="Proteomes" id="UP000467249">
    <property type="component" value="Chromosome"/>
</dbReference>
<dbReference type="InterPro" id="IPR002347">
    <property type="entry name" value="SDR_fam"/>
</dbReference>
<dbReference type="GO" id="GO:0016491">
    <property type="term" value="F:oxidoreductase activity"/>
    <property type="evidence" value="ECO:0007669"/>
    <property type="project" value="UniProtKB-KW"/>
</dbReference>
<sequence>MLGKTRPWSLAGKTVLITGAARGIGAETARRLHAQGAYVSLVGIEPHLLADLTDDLGERAEYFHADVTDSSDLAAAAAATAARFGGIDVVIANAGVAPPTTTVSEIDPAAFERTLDINLMGVWRTVHATLPYVIESRGHITLIASIYAFLNGALNASYAMSKAGVEQFGRALRVELAGSGATAGVAYFGFVDTDMVSHAFAQPAAAALRAALPAFLTKPIPLGDAVDKLVAGIEHRRGRVTAPAWVSPAFFGRGPGVLLDGYLMRSRKVREATRVATISAAHG</sequence>
<evidence type="ECO:0000256" key="2">
    <source>
        <dbReference type="ARBA" id="ARBA00023002"/>
    </source>
</evidence>
<dbReference type="Gene3D" id="3.40.50.720">
    <property type="entry name" value="NAD(P)-binding Rossmann-like Domain"/>
    <property type="match status" value="1"/>
</dbReference>
<gene>
    <name evidence="4" type="ORF">MANY_40190</name>
</gene>
<dbReference type="EMBL" id="AP022620">
    <property type="protein sequence ID" value="BBZ78682.1"/>
    <property type="molecule type" value="Genomic_DNA"/>
</dbReference>
<dbReference type="PANTHER" id="PTHR44196">
    <property type="entry name" value="DEHYDROGENASE/REDUCTASE SDR FAMILY MEMBER 7B"/>
    <property type="match status" value="1"/>
</dbReference>